<dbReference type="Proteomes" id="UP000693970">
    <property type="component" value="Unassembled WGS sequence"/>
</dbReference>
<accession>A0A9K3LZW2</accession>
<dbReference type="OrthoDB" id="56671at2759"/>
<evidence type="ECO:0000313" key="2">
    <source>
        <dbReference type="Proteomes" id="UP000693970"/>
    </source>
</evidence>
<sequence length="150" mass="17086">MFCVGATFDSREELREALRKFADKKGFCITSMGKKFCCSQCAEPACYMRKRLKKTEQTAPEKRRKRSSSTRVGCSFQVSYSFVNYKDKEDKSVKVRGSTCYHHSNGCFPSSIQLAIEKRKAGALVAAVNETRIQSILTLWLLDRKSQLEC</sequence>
<name>A0A9K3LZW2_9STRA</name>
<organism evidence="1 2">
    <name type="scientific">Nitzschia inconspicua</name>
    <dbReference type="NCBI Taxonomy" id="303405"/>
    <lineage>
        <taxon>Eukaryota</taxon>
        <taxon>Sar</taxon>
        <taxon>Stramenopiles</taxon>
        <taxon>Ochrophyta</taxon>
        <taxon>Bacillariophyta</taxon>
        <taxon>Bacillariophyceae</taxon>
        <taxon>Bacillariophycidae</taxon>
        <taxon>Bacillariales</taxon>
        <taxon>Bacillariaceae</taxon>
        <taxon>Nitzschia</taxon>
    </lineage>
</organism>
<keyword evidence="2" id="KW-1185">Reference proteome</keyword>
<dbReference type="AlphaFoldDB" id="A0A9K3LZW2"/>
<protein>
    <submittedName>
        <fullName evidence="1">Uncharacterized protein</fullName>
    </submittedName>
</protein>
<reference evidence="1" key="2">
    <citation type="submission" date="2021-04" db="EMBL/GenBank/DDBJ databases">
        <authorList>
            <person name="Podell S."/>
        </authorList>
    </citation>
    <scope>NUCLEOTIDE SEQUENCE</scope>
    <source>
        <strain evidence="1">Hildebrandi</strain>
    </source>
</reference>
<reference evidence="1" key="1">
    <citation type="journal article" date="2021" name="Sci. Rep.">
        <title>Diploid genomic architecture of Nitzschia inconspicua, an elite biomass production diatom.</title>
        <authorList>
            <person name="Oliver A."/>
            <person name="Podell S."/>
            <person name="Pinowska A."/>
            <person name="Traller J.C."/>
            <person name="Smith S.R."/>
            <person name="McClure R."/>
            <person name="Beliaev A."/>
            <person name="Bohutskyi P."/>
            <person name="Hill E.A."/>
            <person name="Rabines A."/>
            <person name="Zheng H."/>
            <person name="Allen L.Z."/>
            <person name="Kuo A."/>
            <person name="Grigoriev I.V."/>
            <person name="Allen A.E."/>
            <person name="Hazlebeck D."/>
            <person name="Allen E.E."/>
        </authorList>
    </citation>
    <scope>NUCLEOTIDE SEQUENCE</scope>
    <source>
        <strain evidence="1">Hildebrandi</strain>
    </source>
</reference>
<comment type="caution">
    <text evidence="1">The sequence shown here is derived from an EMBL/GenBank/DDBJ whole genome shotgun (WGS) entry which is preliminary data.</text>
</comment>
<dbReference type="EMBL" id="JAGRRH010000004">
    <property type="protein sequence ID" value="KAG7371184.1"/>
    <property type="molecule type" value="Genomic_DNA"/>
</dbReference>
<gene>
    <name evidence="1" type="ORF">IV203_019754</name>
</gene>
<evidence type="ECO:0000313" key="1">
    <source>
        <dbReference type="EMBL" id="KAG7371184.1"/>
    </source>
</evidence>
<proteinExistence type="predicted"/>